<dbReference type="InterPro" id="IPR011460">
    <property type="entry name" value="Lcl_C"/>
</dbReference>
<sequence>MHASIGALLKPIRTTTSMRSIPSVLIALSTAILLPNLAWSACKDSTPSATPSRFELKEAHVLDHQTGLTWMRCSIGKQWDGQSCTGDVQLMNLAAAQEAAKKQGQGWQVPTIEQLHSLVIQPCNTAAIDTHVFPDVEDLGDGAPYWSQTPIASLPGLIYYIDFMDGAVDGHSAGFSLALRLVQTHPIAKQRTQGASTQ</sequence>
<protein>
    <submittedName>
        <fullName evidence="2">DUF1566 domain-containing protein</fullName>
    </submittedName>
</protein>
<dbReference type="EMBL" id="STFG01000001">
    <property type="protein sequence ID" value="THU05471.1"/>
    <property type="molecule type" value="Genomic_DNA"/>
</dbReference>
<evidence type="ECO:0000259" key="1">
    <source>
        <dbReference type="Pfam" id="PF07603"/>
    </source>
</evidence>
<proteinExistence type="predicted"/>
<evidence type="ECO:0000313" key="2">
    <source>
        <dbReference type="EMBL" id="THU05471.1"/>
    </source>
</evidence>
<feature type="domain" description="Lcl C-terminal" evidence="1">
    <location>
        <begin position="61"/>
        <end position="182"/>
    </location>
</feature>
<gene>
    <name evidence="2" type="ORF">E9531_02745</name>
</gene>
<dbReference type="AlphaFoldDB" id="A0A4S8FEJ5"/>
<comment type="caution">
    <text evidence="2">The sequence shown here is derived from an EMBL/GenBank/DDBJ whole genome shotgun (WGS) entry which is preliminary data.</text>
</comment>
<dbReference type="Proteomes" id="UP000308917">
    <property type="component" value="Unassembled WGS sequence"/>
</dbReference>
<dbReference type="Pfam" id="PF07603">
    <property type="entry name" value="Lcl_C"/>
    <property type="match status" value="1"/>
</dbReference>
<reference evidence="2 3" key="1">
    <citation type="journal article" date="2015" name="Antonie Van Leeuwenhoek">
        <title>Lampropedia puyangensis sp. nov., isolated from symptomatic bark of Populus ? euramericana canker and emended description of Lampropedia hyalina (Ehrenberg 1832) Lee et al. 2004.</title>
        <authorList>
            <person name="Li Y."/>
            <person name="Wang T."/>
            <person name="Piao C.G."/>
            <person name="Wang L.F."/>
            <person name="Tian G.Z."/>
            <person name="Zhu T.H."/>
            <person name="Guo M.W."/>
        </authorList>
    </citation>
    <scope>NUCLEOTIDE SEQUENCE [LARGE SCALE GENOMIC DNA]</scope>
    <source>
        <strain evidence="2 3">2-bin</strain>
    </source>
</reference>
<dbReference type="PANTHER" id="PTHR35812">
    <property type="entry name" value="LIPOPROTEIN"/>
    <property type="match status" value="1"/>
</dbReference>
<name>A0A4S8FEJ5_9BURK</name>
<evidence type="ECO:0000313" key="3">
    <source>
        <dbReference type="Proteomes" id="UP000308917"/>
    </source>
</evidence>
<accession>A0A4S8FEJ5</accession>
<dbReference type="PANTHER" id="PTHR35812:SF1">
    <property type="entry name" value="LIPOPROTEIN"/>
    <property type="match status" value="1"/>
</dbReference>
<keyword evidence="3" id="KW-1185">Reference proteome</keyword>
<organism evidence="2 3">
    <name type="scientific">Lampropedia puyangensis</name>
    <dbReference type="NCBI Taxonomy" id="1330072"/>
    <lineage>
        <taxon>Bacteria</taxon>
        <taxon>Pseudomonadati</taxon>
        <taxon>Pseudomonadota</taxon>
        <taxon>Betaproteobacteria</taxon>
        <taxon>Burkholderiales</taxon>
        <taxon>Comamonadaceae</taxon>
        <taxon>Lampropedia</taxon>
    </lineage>
</organism>